<comment type="subcellular location">
    <subcellularLocation>
        <location evidence="1">Membrane</location>
        <topology evidence="1">Multi-pass membrane protein</topology>
    </subcellularLocation>
</comment>
<dbReference type="GO" id="GO:0005886">
    <property type="term" value="C:plasma membrane"/>
    <property type="evidence" value="ECO:0007669"/>
    <property type="project" value="TreeGrafter"/>
</dbReference>
<dbReference type="OrthoDB" id="6361633at2759"/>
<dbReference type="Proteomes" id="UP000694389">
    <property type="component" value="Unassembled WGS sequence"/>
</dbReference>
<dbReference type="OMA" id="CENKINI"/>
<name>A0A8P4G7D6_DICLA</name>
<keyword evidence="3 5" id="KW-1133">Transmembrane helix</keyword>
<evidence type="ECO:0000256" key="3">
    <source>
        <dbReference type="ARBA" id="ARBA00022989"/>
    </source>
</evidence>
<feature type="transmembrane region" description="Helical" evidence="5">
    <location>
        <begin position="57"/>
        <end position="77"/>
    </location>
</feature>
<dbReference type="Pfam" id="PF00335">
    <property type="entry name" value="Tetraspanin"/>
    <property type="match status" value="1"/>
</dbReference>
<dbReference type="GeneTree" id="ENSGT00940000167105"/>
<dbReference type="PANTHER" id="PTHR19282">
    <property type="entry name" value="TETRASPANIN"/>
    <property type="match status" value="1"/>
</dbReference>
<dbReference type="InterPro" id="IPR018499">
    <property type="entry name" value="Tetraspanin/Peripherin"/>
</dbReference>
<dbReference type="Gene3D" id="1.10.1450.10">
    <property type="entry name" value="Tetraspanin"/>
    <property type="match status" value="1"/>
</dbReference>
<dbReference type="PANTHER" id="PTHR19282:SF159">
    <property type="entry name" value="TETRASPANIN-15"/>
    <property type="match status" value="1"/>
</dbReference>
<reference evidence="6" key="2">
    <citation type="submission" date="2025-09" db="UniProtKB">
        <authorList>
            <consortium name="Ensembl"/>
        </authorList>
    </citation>
    <scope>IDENTIFICATION</scope>
</reference>
<keyword evidence="7" id="KW-1185">Reference proteome</keyword>
<feature type="transmembrane region" description="Helical" evidence="5">
    <location>
        <begin position="84"/>
        <end position="107"/>
    </location>
</feature>
<gene>
    <name evidence="6" type="primary">si:ch73-139j3.4</name>
</gene>
<accession>A0A8P4G7D6</accession>
<feature type="transmembrane region" description="Helical" evidence="5">
    <location>
        <begin position="224"/>
        <end position="249"/>
    </location>
</feature>
<organism evidence="6 7">
    <name type="scientific">Dicentrarchus labrax</name>
    <name type="common">European seabass</name>
    <name type="synonym">Morone labrax</name>
    <dbReference type="NCBI Taxonomy" id="13489"/>
    <lineage>
        <taxon>Eukaryota</taxon>
        <taxon>Metazoa</taxon>
        <taxon>Chordata</taxon>
        <taxon>Craniata</taxon>
        <taxon>Vertebrata</taxon>
        <taxon>Euteleostomi</taxon>
        <taxon>Actinopterygii</taxon>
        <taxon>Neopterygii</taxon>
        <taxon>Teleostei</taxon>
        <taxon>Neoteleostei</taxon>
        <taxon>Acanthomorphata</taxon>
        <taxon>Eupercaria</taxon>
        <taxon>Moronidae</taxon>
        <taxon>Dicentrarchus</taxon>
    </lineage>
</organism>
<dbReference type="AlphaFoldDB" id="A0A8P4G7D6"/>
<dbReference type="SUPFAM" id="SSF48652">
    <property type="entry name" value="Tetraspanin"/>
    <property type="match status" value="1"/>
</dbReference>
<protein>
    <recommendedName>
        <fullName evidence="8">Tetraspanin</fullName>
    </recommendedName>
</protein>
<feature type="transmembrane region" description="Helical" evidence="5">
    <location>
        <begin position="12"/>
        <end position="37"/>
    </location>
</feature>
<evidence type="ECO:0000256" key="4">
    <source>
        <dbReference type="ARBA" id="ARBA00023136"/>
    </source>
</evidence>
<evidence type="ECO:0000313" key="7">
    <source>
        <dbReference type="Proteomes" id="UP000694389"/>
    </source>
</evidence>
<keyword evidence="2 5" id="KW-0812">Transmembrane</keyword>
<sequence>MKLEVRIQLLKFCSQVFNCVFLALGLSVAGCAVWILFGTGSLLTIHPSDELRTVGAGLLLIGGVVLLVALIGCLGAAGEKRILLLMYMGFLIVLVLGQLFVTLLLLVSKDKIERTLEDTVDQIILQYRGSSESTDRFMDDAHRYGACCGINGPADWLKNSYIKSLNLTNPDVLPCSCFSSYRPSFNSPWCSELLNFTAPVYGRGNTSYEQGCKEKLSDWLQENVLTVVGMDVGLMLIQVVQFVIMVYLYRAFGRNAAFKRPLVDPDHSHLDHTPEDELDYGEQNYAYIEPDDGYIDPIHPEHHHDYLNHVDPAHLAYHHDNQH</sequence>
<evidence type="ECO:0008006" key="8">
    <source>
        <dbReference type="Google" id="ProtNLM"/>
    </source>
</evidence>
<dbReference type="PRINTS" id="PR00259">
    <property type="entry name" value="TMFOUR"/>
</dbReference>
<dbReference type="InterPro" id="IPR008952">
    <property type="entry name" value="Tetraspanin_EC2_sf"/>
</dbReference>
<evidence type="ECO:0000256" key="5">
    <source>
        <dbReference type="SAM" id="Phobius"/>
    </source>
</evidence>
<dbReference type="GeneID" id="127350345"/>
<dbReference type="PROSITE" id="PS51257">
    <property type="entry name" value="PROKAR_LIPOPROTEIN"/>
    <property type="match status" value="1"/>
</dbReference>
<proteinExistence type="predicted"/>
<keyword evidence="4 5" id="KW-0472">Membrane</keyword>
<evidence type="ECO:0000256" key="2">
    <source>
        <dbReference type="ARBA" id="ARBA00022692"/>
    </source>
</evidence>
<dbReference type="Ensembl" id="ENSDLAT00005081558.1">
    <property type="protein sequence ID" value="ENSDLAP00005071342.1"/>
    <property type="gene ID" value="ENSDLAG00005031256.1"/>
</dbReference>
<reference evidence="6" key="1">
    <citation type="submission" date="2025-08" db="UniProtKB">
        <authorList>
            <consortium name="Ensembl"/>
        </authorList>
    </citation>
    <scope>IDENTIFICATION</scope>
</reference>
<evidence type="ECO:0000256" key="1">
    <source>
        <dbReference type="ARBA" id="ARBA00004141"/>
    </source>
</evidence>
<dbReference type="RefSeq" id="XP_051232820.1">
    <property type="nucleotide sequence ID" value="XM_051376860.1"/>
</dbReference>
<evidence type="ECO:0000313" key="6">
    <source>
        <dbReference type="Ensembl" id="ENSDLAP00005071342.1"/>
    </source>
</evidence>